<dbReference type="EMBL" id="CAFABA010000148">
    <property type="protein sequence ID" value="CAB4835874.1"/>
    <property type="molecule type" value="Genomic_DNA"/>
</dbReference>
<name>A0A6J7ASJ7_9ZZZZ</name>
<proteinExistence type="predicted"/>
<accession>A0A6J7ASJ7</accession>
<dbReference type="SUPFAM" id="SSF56784">
    <property type="entry name" value="HAD-like"/>
    <property type="match status" value="1"/>
</dbReference>
<sequence length="115" mass="12920">MILISFDIDGTLEMGDPPGPIPLDLVRLAKKRGYVIGSASDRTLLDQQRLWDSNEITVDFVSNKHRLNEVRARFPISRGIHIGDAIMDKISAHQAGFDFWYADAIPEAGAHNWVF</sequence>
<dbReference type="InterPro" id="IPR036412">
    <property type="entry name" value="HAD-like_sf"/>
</dbReference>
<evidence type="ECO:0000313" key="1">
    <source>
        <dbReference type="EMBL" id="CAB4835874.1"/>
    </source>
</evidence>
<reference evidence="1" key="1">
    <citation type="submission" date="2020-05" db="EMBL/GenBank/DDBJ databases">
        <authorList>
            <person name="Chiriac C."/>
            <person name="Salcher M."/>
            <person name="Ghai R."/>
            <person name="Kavagutti S V."/>
        </authorList>
    </citation>
    <scope>NUCLEOTIDE SEQUENCE</scope>
</reference>
<dbReference type="AlphaFoldDB" id="A0A6J7ASJ7"/>
<gene>
    <name evidence="1" type="ORF">UFOPK3139_02661</name>
</gene>
<protein>
    <submittedName>
        <fullName evidence="1">Unannotated protein</fullName>
    </submittedName>
</protein>
<organism evidence="1">
    <name type="scientific">freshwater metagenome</name>
    <dbReference type="NCBI Taxonomy" id="449393"/>
    <lineage>
        <taxon>unclassified sequences</taxon>
        <taxon>metagenomes</taxon>
        <taxon>ecological metagenomes</taxon>
    </lineage>
</organism>